<gene>
    <name evidence="1" type="ORF">PHYBOEH_004679</name>
</gene>
<proteinExistence type="predicted"/>
<dbReference type="AlphaFoldDB" id="A0A8T1WS95"/>
<evidence type="ECO:0000313" key="2">
    <source>
        <dbReference type="Proteomes" id="UP000693981"/>
    </source>
</evidence>
<dbReference type="EMBL" id="JAGDFL010000246">
    <property type="protein sequence ID" value="KAG7394773.1"/>
    <property type="molecule type" value="Genomic_DNA"/>
</dbReference>
<dbReference type="Proteomes" id="UP000693981">
    <property type="component" value="Unassembled WGS sequence"/>
</dbReference>
<reference evidence="1" key="1">
    <citation type="submission" date="2021-02" db="EMBL/GenBank/DDBJ databases">
        <authorList>
            <person name="Palmer J.M."/>
        </authorList>
    </citation>
    <scope>NUCLEOTIDE SEQUENCE</scope>
    <source>
        <strain evidence="1">SCRP23</strain>
    </source>
</reference>
<comment type="caution">
    <text evidence="1">The sequence shown here is derived from an EMBL/GenBank/DDBJ whole genome shotgun (WGS) entry which is preliminary data.</text>
</comment>
<name>A0A8T1WS95_9STRA</name>
<sequence length="307" mass="34105">MGDSRDGGGVSLQAGDVTLALRGERIPLRHAVSSAFNHSRHELLVATPPALCLYGKMLTAGGDLLATLEADEGLHFQAVLYLPWLDAYSVIVVLGNGKIEHRIVSTDLKTSLTSHTIIEKDGQIFTALANPHRRELITADSDGGLKVWALRVLSTAQNNGGFKGVLRLHTAAISTRKPYYRHARMSFNFKWIFAATSTRVLECGSYDNSVYLVFKDNLRKICKYSFMKKGSLQFRPIAEYTHDQDLAVFIENCQRPSVSIPSHISPHQDINSGNGVVIVDCIYPVRFQQSYKSSDNLHLASFCHSKW</sequence>
<keyword evidence="2" id="KW-1185">Reference proteome</keyword>
<accession>A0A8T1WS95</accession>
<organism evidence="1 2">
    <name type="scientific">Phytophthora boehmeriae</name>
    <dbReference type="NCBI Taxonomy" id="109152"/>
    <lineage>
        <taxon>Eukaryota</taxon>
        <taxon>Sar</taxon>
        <taxon>Stramenopiles</taxon>
        <taxon>Oomycota</taxon>
        <taxon>Peronosporomycetes</taxon>
        <taxon>Peronosporales</taxon>
        <taxon>Peronosporaceae</taxon>
        <taxon>Phytophthora</taxon>
    </lineage>
</organism>
<protein>
    <submittedName>
        <fullName evidence="1">Uncharacterized protein</fullName>
    </submittedName>
</protein>
<dbReference type="OrthoDB" id="78755at2759"/>
<evidence type="ECO:0000313" key="1">
    <source>
        <dbReference type="EMBL" id="KAG7394773.1"/>
    </source>
</evidence>